<dbReference type="Pfam" id="PF00378">
    <property type="entry name" value="ECH_1"/>
    <property type="match status" value="1"/>
</dbReference>
<dbReference type="CDD" id="cd06558">
    <property type="entry name" value="crotonase-like"/>
    <property type="match status" value="1"/>
</dbReference>
<name>A0ABV3Q397_9BACL</name>
<comment type="caution">
    <text evidence="2">The sequence shown here is derived from an EMBL/GenBank/DDBJ whole genome shotgun (WGS) entry which is preliminary data.</text>
</comment>
<keyword evidence="3" id="KW-1185">Reference proteome</keyword>
<dbReference type="PANTHER" id="PTHR11941">
    <property type="entry name" value="ENOYL-COA HYDRATASE-RELATED"/>
    <property type="match status" value="1"/>
</dbReference>
<dbReference type="RefSeq" id="WP_367778882.1">
    <property type="nucleotide sequence ID" value="NZ_JBFMIA010000003.1"/>
</dbReference>
<reference evidence="2 3" key="1">
    <citation type="journal article" date="1979" name="Int. J. Syst. Evol. Microbiol.">
        <title>Bacillus globisporus subsp. marinus subsp. nov.</title>
        <authorList>
            <person name="Liu H."/>
        </authorList>
    </citation>
    <scope>NUCLEOTIDE SEQUENCE [LARGE SCALE GENOMIC DNA]</scope>
    <source>
        <strain evidence="2 3">DSM 1297</strain>
    </source>
</reference>
<keyword evidence="1" id="KW-0456">Lyase</keyword>
<evidence type="ECO:0000313" key="2">
    <source>
        <dbReference type="EMBL" id="MEW9501409.1"/>
    </source>
</evidence>
<dbReference type="PANTHER" id="PTHR11941:SF27">
    <property type="entry name" value="ETHYLMALONYL-COA DECARBOXYLASE"/>
    <property type="match status" value="1"/>
</dbReference>
<organism evidence="2 3">
    <name type="scientific">Jeotgalibacillus marinus</name>
    <dbReference type="NCBI Taxonomy" id="86667"/>
    <lineage>
        <taxon>Bacteria</taxon>
        <taxon>Bacillati</taxon>
        <taxon>Bacillota</taxon>
        <taxon>Bacilli</taxon>
        <taxon>Bacillales</taxon>
        <taxon>Caryophanaceae</taxon>
        <taxon>Jeotgalibacillus</taxon>
    </lineage>
</organism>
<evidence type="ECO:0000313" key="3">
    <source>
        <dbReference type="Proteomes" id="UP001556040"/>
    </source>
</evidence>
<dbReference type="Proteomes" id="UP001556040">
    <property type="component" value="Unassembled WGS sequence"/>
</dbReference>
<accession>A0ABV3Q397</accession>
<sequence length="258" mass="28717">MGYKIESRDSVLIFCINRPSKRNAVNYDVMDGLQQAIDRAKIQDNIKALMITGEGTKAFCSGGDIQAFHSLKSQQEAHHMLSKMGHILYNLATLPKITVAFINGTAIGGGCEIAAACDFRVARPQAKLGFIQASLAITTGWGGGALLYERLIPNQALHLLTTANIYPAEKLRETGFIDYMVKGQSLGEVLELIKPMLLKNVHVLAAYKQMLIEKWKRGDLQQRMDLEILKCSLLWEKQEHHDAVDQFLNSSSRKNTNS</sequence>
<protein>
    <submittedName>
        <fullName evidence="2">Enoyl-CoA hydratase/isomerase family protein</fullName>
    </submittedName>
</protein>
<evidence type="ECO:0000256" key="1">
    <source>
        <dbReference type="ARBA" id="ARBA00023239"/>
    </source>
</evidence>
<dbReference type="InterPro" id="IPR001753">
    <property type="entry name" value="Enoyl-CoA_hydra/iso"/>
</dbReference>
<dbReference type="Gene3D" id="3.90.226.10">
    <property type="entry name" value="2-enoyl-CoA Hydratase, Chain A, domain 1"/>
    <property type="match status" value="1"/>
</dbReference>
<dbReference type="InterPro" id="IPR029045">
    <property type="entry name" value="ClpP/crotonase-like_dom_sf"/>
</dbReference>
<dbReference type="EMBL" id="JBFMIA010000003">
    <property type="protein sequence ID" value="MEW9501409.1"/>
    <property type="molecule type" value="Genomic_DNA"/>
</dbReference>
<dbReference type="SUPFAM" id="SSF52096">
    <property type="entry name" value="ClpP/crotonase"/>
    <property type="match status" value="1"/>
</dbReference>
<gene>
    <name evidence="2" type="ORF">AB1471_06290</name>
</gene>
<proteinExistence type="predicted"/>